<accession>A0A5B9QA54</accession>
<keyword evidence="2" id="KW-1134">Transmembrane beta strand</keyword>
<evidence type="ECO:0000256" key="5">
    <source>
        <dbReference type="ARBA" id="ARBA00023237"/>
    </source>
</evidence>
<reference evidence="7 8" key="1">
    <citation type="submission" date="2019-08" db="EMBL/GenBank/DDBJ databases">
        <title>Deep-cultivation of Planctomycetes and their phenomic and genomic characterization uncovers novel biology.</title>
        <authorList>
            <person name="Wiegand S."/>
            <person name="Jogler M."/>
            <person name="Boedeker C."/>
            <person name="Pinto D."/>
            <person name="Vollmers J."/>
            <person name="Rivas-Marin E."/>
            <person name="Kohn T."/>
            <person name="Peeters S.H."/>
            <person name="Heuer A."/>
            <person name="Rast P."/>
            <person name="Oberbeckmann S."/>
            <person name="Bunk B."/>
            <person name="Jeske O."/>
            <person name="Meyerdierks A."/>
            <person name="Storesund J.E."/>
            <person name="Kallscheuer N."/>
            <person name="Luecker S."/>
            <person name="Lage O.M."/>
            <person name="Pohl T."/>
            <person name="Merkel B.J."/>
            <person name="Hornburger P."/>
            <person name="Mueller R.-W."/>
            <person name="Bruemmer F."/>
            <person name="Labrenz M."/>
            <person name="Spormann A.M."/>
            <person name="Op den Camp H."/>
            <person name="Overmann J."/>
            <person name="Amann R."/>
            <person name="Jetten M.S.M."/>
            <person name="Mascher T."/>
            <person name="Medema M.H."/>
            <person name="Devos D.P."/>
            <person name="Kaster A.-K."/>
            <person name="Ovreas L."/>
            <person name="Rohde M."/>
            <person name="Galperin M.Y."/>
            <person name="Jogler C."/>
        </authorList>
    </citation>
    <scope>NUCLEOTIDE SEQUENCE [LARGE SCALE GENOMIC DNA]</scope>
    <source>
        <strain evidence="7 8">Pr1d</strain>
    </source>
</reference>
<protein>
    <submittedName>
        <fullName evidence="7">Outer membrane efflux protein</fullName>
    </submittedName>
</protein>
<dbReference type="RefSeq" id="WP_148073006.1">
    <property type="nucleotide sequence ID" value="NZ_CP042913.1"/>
</dbReference>
<dbReference type="EMBL" id="CP042913">
    <property type="protein sequence ID" value="QEG34342.1"/>
    <property type="molecule type" value="Genomic_DNA"/>
</dbReference>
<feature type="compositionally biased region" description="Polar residues" evidence="6">
    <location>
        <begin position="745"/>
        <end position="760"/>
    </location>
</feature>
<evidence type="ECO:0000256" key="6">
    <source>
        <dbReference type="SAM" id="MobiDB-lite"/>
    </source>
</evidence>
<gene>
    <name evidence="7" type="ORF">Pr1d_16170</name>
</gene>
<keyword evidence="4" id="KW-0472">Membrane</keyword>
<name>A0A5B9QA54_9BACT</name>
<dbReference type="InterPro" id="IPR051906">
    <property type="entry name" value="TolC-like"/>
</dbReference>
<dbReference type="KEGG" id="bgok:Pr1d_16170"/>
<sequence>MNRQFRATISLGLCVLTLLPGCKPTQPYFFAEDGKVFGTGDLSHYLDVATEIDYPDVNTCPIDEVTGTQAPLSLSNSENFDIWELTLEEVTRITLTNSKVMRQLGGRITDSGSNIALSSPEILTQNAANVQTVYDPALVESGNGTGTGSPFSGTGVEAALSEFDATLDSSLTWNKNDRPQNFGVANLPGFFAPLFQQDLGTGSVGITKNTANGSTFSFRNNYFYDLNNNGSRIQPSDWFTNFEATFNQPLLQGAGTQYNRIAGFSSFQQAAQNGVNQIDGVIISRIREDIALVDFEEGIRNVMLEVEDAYWELYFAYRDLDARKIGRDSALETWRKVQALKGVGTQGGEADKEAQARSQFFLFQAQVQAALTNLYRVENRLRYLMGLTPTDNRLIRPADEPTLAEVDFDWNTVLSEALARRAELRNQKWQIKRRELELVATKNNLMPRLDAAGTYRWVGAGDELLDSSGAGLPIFADGSNAFEVLTSGRFQEWQLGLQFTMPIGFRRALAGVRHHQLLLTRERAVLEDLELTVSHQLTDAIRDLDFNFENTQTNFNRRVASQDEVDALRTVYEAGRERIDLLLDAQRRRAEAESAYYRSLVDYNRAIMRVHFRKGSLLEYNSVYLAEGPWPGKAYFDALRRARQRDASTFINYGYTRPRVISQGPYDQRMGQFEFNDGKNYEVLESPTLAPEQEEEQIEESMPLPMPVDPASGVSESLESGIDLVSLPTAAGESGTELKSLPSEVPSTSVSQAGFSSEFNASGEPPVEFSVPPSSTPVANPFRDPNLQEFTPWIDSNTRVFSPSEPINRGEPAANP</sequence>
<dbReference type="GO" id="GO:0015288">
    <property type="term" value="F:porin activity"/>
    <property type="evidence" value="ECO:0007669"/>
    <property type="project" value="TreeGrafter"/>
</dbReference>
<feature type="region of interest" description="Disordered" evidence="6">
    <location>
        <begin position="733"/>
        <end position="816"/>
    </location>
</feature>
<dbReference type="SUPFAM" id="SSF56954">
    <property type="entry name" value="Outer membrane efflux proteins (OEP)"/>
    <property type="match status" value="1"/>
</dbReference>
<evidence type="ECO:0000256" key="3">
    <source>
        <dbReference type="ARBA" id="ARBA00022692"/>
    </source>
</evidence>
<proteinExistence type="predicted"/>
<feature type="compositionally biased region" description="Low complexity" evidence="6">
    <location>
        <begin position="765"/>
        <end position="778"/>
    </location>
</feature>
<keyword evidence="8" id="KW-1185">Reference proteome</keyword>
<dbReference type="PANTHER" id="PTHR30026:SF23">
    <property type="entry name" value="TO APRF-PUTATIVE OUTER MEMBRANE EFFLUX PROTEIN OR SECRETED ALKALINE PHOSPHATASE-RELATED"/>
    <property type="match status" value="1"/>
</dbReference>
<evidence type="ECO:0000313" key="8">
    <source>
        <dbReference type="Proteomes" id="UP000323917"/>
    </source>
</evidence>
<keyword evidence="5" id="KW-0998">Cell outer membrane</keyword>
<dbReference type="PANTHER" id="PTHR30026">
    <property type="entry name" value="OUTER MEMBRANE PROTEIN TOLC"/>
    <property type="match status" value="1"/>
</dbReference>
<evidence type="ECO:0000313" key="7">
    <source>
        <dbReference type="EMBL" id="QEG34342.1"/>
    </source>
</evidence>
<organism evidence="7 8">
    <name type="scientific">Bythopirellula goksoeyrii</name>
    <dbReference type="NCBI Taxonomy" id="1400387"/>
    <lineage>
        <taxon>Bacteria</taxon>
        <taxon>Pseudomonadati</taxon>
        <taxon>Planctomycetota</taxon>
        <taxon>Planctomycetia</taxon>
        <taxon>Pirellulales</taxon>
        <taxon>Lacipirellulaceae</taxon>
        <taxon>Bythopirellula</taxon>
    </lineage>
</organism>
<dbReference type="GO" id="GO:0015562">
    <property type="term" value="F:efflux transmembrane transporter activity"/>
    <property type="evidence" value="ECO:0007669"/>
    <property type="project" value="InterPro"/>
</dbReference>
<evidence type="ECO:0000256" key="1">
    <source>
        <dbReference type="ARBA" id="ARBA00004442"/>
    </source>
</evidence>
<evidence type="ECO:0000256" key="2">
    <source>
        <dbReference type="ARBA" id="ARBA00022452"/>
    </source>
</evidence>
<evidence type="ECO:0000256" key="4">
    <source>
        <dbReference type="ARBA" id="ARBA00023136"/>
    </source>
</evidence>
<dbReference type="GO" id="GO:0009279">
    <property type="term" value="C:cell outer membrane"/>
    <property type="evidence" value="ECO:0007669"/>
    <property type="project" value="UniProtKB-SubCell"/>
</dbReference>
<comment type="subcellular location">
    <subcellularLocation>
        <location evidence="1">Cell outer membrane</location>
    </subcellularLocation>
</comment>
<dbReference type="GO" id="GO:1990281">
    <property type="term" value="C:efflux pump complex"/>
    <property type="evidence" value="ECO:0007669"/>
    <property type="project" value="TreeGrafter"/>
</dbReference>
<dbReference type="Gene3D" id="1.20.1600.10">
    <property type="entry name" value="Outer membrane efflux proteins (OEP)"/>
    <property type="match status" value="1"/>
</dbReference>
<keyword evidence="3" id="KW-0812">Transmembrane</keyword>
<dbReference type="OrthoDB" id="229865at2"/>
<dbReference type="AlphaFoldDB" id="A0A5B9QA54"/>
<dbReference type="Proteomes" id="UP000323917">
    <property type="component" value="Chromosome"/>
</dbReference>